<comment type="caution">
    <text evidence="1">The sequence shown here is derived from an EMBL/GenBank/DDBJ whole genome shotgun (WGS) entry which is preliminary data.</text>
</comment>
<reference evidence="1 2" key="1">
    <citation type="journal article" date="2022" name="bioRxiv">
        <title>The genome of the oomycete Peronosclerospora sorghi, a cosmopolitan pathogen of maize and sorghum, is inflated with dispersed pseudogenes.</title>
        <authorList>
            <person name="Fletcher K."/>
            <person name="Martin F."/>
            <person name="Isakeit T."/>
            <person name="Cavanaugh K."/>
            <person name="Magill C."/>
            <person name="Michelmore R."/>
        </authorList>
    </citation>
    <scope>NUCLEOTIDE SEQUENCE [LARGE SCALE GENOMIC DNA]</scope>
    <source>
        <strain evidence="1">P6</strain>
    </source>
</reference>
<evidence type="ECO:0000313" key="2">
    <source>
        <dbReference type="Proteomes" id="UP001163321"/>
    </source>
</evidence>
<dbReference type="EMBL" id="CM047582">
    <property type="protein sequence ID" value="KAI9915302.1"/>
    <property type="molecule type" value="Genomic_DNA"/>
</dbReference>
<proteinExistence type="predicted"/>
<evidence type="ECO:0000313" key="1">
    <source>
        <dbReference type="EMBL" id="KAI9915302.1"/>
    </source>
</evidence>
<name>A0ACC0W9R5_9STRA</name>
<sequence length="121" mass="13993">MCILDMQPLLGYSKRSLLKVLTQVVAMVESLQGALFRFKNPIQCLSRKKTDNICETASNVSRRWKSRLEWKEAILSSIEDEFYPAMLYHDYLTHYVVANGDFSLDGIFCYLHTISTSVVKY</sequence>
<gene>
    <name evidence="1" type="ORF">PsorP6_007344</name>
</gene>
<accession>A0ACC0W9R5</accession>
<protein>
    <submittedName>
        <fullName evidence="1">Uncharacterized protein</fullName>
    </submittedName>
</protein>
<dbReference type="Proteomes" id="UP001163321">
    <property type="component" value="Chromosome 3"/>
</dbReference>
<keyword evidence="2" id="KW-1185">Reference proteome</keyword>
<organism evidence="1 2">
    <name type="scientific">Peronosclerospora sorghi</name>
    <dbReference type="NCBI Taxonomy" id="230839"/>
    <lineage>
        <taxon>Eukaryota</taxon>
        <taxon>Sar</taxon>
        <taxon>Stramenopiles</taxon>
        <taxon>Oomycota</taxon>
        <taxon>Peronosporomycetes</taxon>
        <taxon>Peronosporales</taxon>
        <taxon>Peronosporaceae</taxon>
        <taxon>Peronosclerospora</taxon>
    </lineage>
</organism>